<proteinExistence type="predicted"/>
<accession>A0ABX3CNG0</accession>
<reference evidence="1 2" key="1">
    <citation type="submission" date="2016-07" db="EMBL/GenBank/DDBJ databases">
        <title>Bacillus oceanisediminis whole genome.</title>
        <authorList>
            <person name="Pal Y."/>
            <person name="Verma A."/>
            <person name="Mual P."/>
            <person name="Srinivasan K."/>
        </authorList>
    </citation>
    <scope>NUCLEOTIDE SEQUENCE [LARGE SCALE GENOMIC DNA]</scope>
    <source>
        <strain evidence="1 2">Bhandara28</strain>
    </source>
</reference>
<organism evidence="1 2">
    <name type="scientific">Cytobacillus oceanisediminis</name>
    <dbReference type="NCBI Taxonomy" id="665099"/>
    <lineage>
        <taxon>Bacteria</taxon>
        <taxon>Bacillati</taxon>
        <taxon>Bacillota</taxon>
        <taxon>Bacilli</taxon>
        <taxon>Bacillales</taxon>
        <taxon>Bacillaceae</taxon>
        <taxon>Cytobacillus</taxon>
    </lineage>
</organism>
<dbReference type="Proteomes" id="UP000180194">
    <property type="component" value="Unassembled WGS sequence"/>
</dbReference>
<protein>
    <submittedName>
        <fullName evidence="1">Uncharacterized protein</fullName>
    </submittedName>
</protein>
<evidence type="ECO:0000313" key="1">
    <source>
        <dbReference type="EMBL" id="OHX44829.1"/>
    </source>
</evidence>
<name>A0ABX3CNG0_9BACI</name>
<dbReference type="RefSeq" id="WP_071158815.1">
    <property type="nucleotide sequence ID" value="NZ_MBRJ01000040.1"/>
</dbReference>
<evidence type="ECO:0000313" key="2">
    <source>
        <dbReference type="Proteomes" id="UP000180194"/>
    </source>
</evidence>
<comment type="caution">
    <text evidence="1">The sequence shown here is derived from an EMBL/GenBank/DDBJ whole genome shotgun (WGS) entry which is preliminary data.</text>
</comment>
<dbReference type="EMBL" id="MBRJ01000040">
    <property type="protein sequence ID" value="OHX44829.1"/>
    <property type="molecule type" value="Genomic_DNA"/>
</dbReference>
<keyword evidence="2" id="KW-1185">Reference proteome</keyword>
<sequence length="99" mass="11425">MLNQQAISNRISNTEKSARTFSLDKLQRQFLINQIKPLKKINVPTLKYTIEADELVEWIFEKLSNDEIQKVSSMLRIAQKRSADIRPLIGTIALSLLKK</sequence>
<gene>
    <name evidence="1" type="ORF">BBV17_25350</name>
</gene>